<feature type="compositionally biased region" description="Low complexity" evidence="1">
    <location>
        <begin position="34"/>
        <end position="58"/>
    </location>
</feature>
<organism evidence="2 3">
    <name type="scientific">Populus tomentosa</name>
    <name type="common">Chinese white poplar</name>
    <dbReference type="NCBI Taxonomy" id="118781"/>
    <lineage>
        <taxon>Eukaryota</taxon>
        <taxon>Viridiplantae</taxon>
        <taxon>Streptophyta</taxon>
        <taxon>Embryophyta</taxon>
        <taxon>Tracheophyta</taxon>
        <taxon>Spermatophyta</taxon>
        <taxon>Magnoliopsida</taxon>
        <taxon>eudicotyledons</taxon>
        <taxon>Gunneridae</taxon>
        <taxon>Pentapetalae</taxon>
        <taxon>rosids</taxon>
        <taxon>fabids</taxon>
        <taxon>Malpighiales</taxon>
        <taxon>Salicaceae</taxon>
        <taxon>Saliceae</taxon>
        <taxon>Populus</taxon>
    </lineage>
</organism>
<protein>
    <submittedName>
        <fullName evidence="2">Uncharacterized protein</fullName>
    </submittedName>
</protein>
<evidence type="ECO:0000256" key="1">
    <source>
        <dbReference type="SAM" id="MobiDB-lite"/>
    </source>
</evidence>
<evidence type="ECO:0000313" key="2">
    <source>
        <dbReference type="EMBL" id="KAG6771467.1"/>
    </source>
</evidence>
<feature type="region of interest" description="Disordered" evidence="1">
    <location>
        <begin position="1"/>
        <end position="231"/>
    </location>
</feature>
<dbReference type="InterPro" id="IPR018800">
    <property type="entry name" value="PRCC"/>
</dbReference>
<dbReference type="AlphaFoldDB" id="A0A8X7ZP84"/>
<name>A0A8X7ZP84_POPTO</name>
<feature type="compositionally biased region" description="Acidic residues" evidence="1">
    <location>
        <begin position="135"/>
        <end position="144"/>
    </location>
</feature>
<dbReference type="OrthoDB" id="206969at2759"/>
<feature type="compositionally biased region" description="Polar residues" evidence="1">
    <location>
        <begin position="59"/>
        <end position="74"/>
    </location>
</feature>
<feature type="compositionally biased region" description="Polar residues" evidence="1">
    <location>
        <begin position="98"/>
        <end position="113"/>
    </location>
</feature>
<accession>A0A8X7ZP84</accession>
<sequence>MDLLASYASSDEEEKDQPRPQQRHQTPASPPGKPSLFSSLPQPKSSSSLFSSLPQPKQEPTSKPQVIPQNNNLRIANFKEEDKRPTFKSTTSLFSSLPQPKTETLQQPTSNLTPVDINPKRVVQFKPPINRPSILDEEDEDEEEKKEKERKRKKTESLLQSDSSSVKGFLSSIPAPRNSSTLGVGSLGSGSGRRSVIESEGPTSSSGGVGAENESGVDQSSEGHASYDGGYVGFDHNGGDYVNYGSYESGADQSVAQNVGGDGVSYGGYESYGGYGDSGQYGSNWDDGSVAAVAETGSGGAAESALRMMGKRRRNEIPTEIIEVKQDELIKNRPREDQVKSTGIAFGPAYQIIKVGNKKGAISSALPASSKGKPSKLHKRKHQIGTLYFDMKQKETELAERRSKGFLTKAETHANFALTLCPSPPMEITSANAAGASVPANTIGYLTDSGLPMILERALVASLRISEVVTASTGMFVKRFKETEENSGFYKQKNVFLEKHVHKALLVPTFLSQLVIGYAFPFSTVLFPLTYLQKLTPTEQKTIVKRNRRLSMKISIHPKYSTRPRQLRNMPRNVIPESVVELSEPAMRFLLSPQLSDQGMLHFKSMWKEFSIVPSKERYVRIVDMLGSNRYLDEALEFIENMAIEPVMNPYARGDLILKAMGIPTRPWKDKVLAPFVFCLCILSATRGCTFAAKSDQCPIAN</sequence>
<dbReference type="PANTHER" id="PTHR13621">
    <property type="entry name" value="PROLINE-RICH PROTEIN PRCC"/>
    <property type="match status" value="1"/>
</dbReference>
<comment type="caution">
    <text evidence="2">The sequence shown here is derived from an EMBL/GenBank/DDBJ whole genome shotgun (WGS) entry which is preliminary data.</text>
</comment>
<dbReference type="GO" id="GO:0005634">
    <property type="term" value="C:nucleus"/>
    <property type="evidence" value="ECO:0007669"/>
    <property type="project" value="TreeGrafter"/>
</dbReference>
<feature type="compositionally biased region" description="Polar residues" evidence="1">
    <location>
        <begin position="157"/>
        <end position="166"/>
    </location>
</feature>
<feature type="compositionally biased region" description="Low complexity" evidence="1">
    <location>
        <begin position="87"/>
        <end position="97"/>
    </location>
</feature>
<gene>
    <name evidence="2" type="ORF">POTOM_022829</name>
</gene>
<evidence type="ECO:0000313" key="3">
    <source>
        <dbReference type="Proteomes" id="UP000886885"/>
    </source>
</evidence>
<dbReference type="PANTHER" id="PTHR13621:SF2">
    <property type="entry name" value="PROLINE-RICH PROTEIN PRCC"/>
    <property type="match status" value="1"/>
</dbReference>
<dbReference type="EMBL" id="JAAWWB010000011">
    <property type="protein sequence ID" value="KAG6771467.1"/>
    <property type="molecule type" value="Genomic_DNA"/>
</dbReference>
<reference evidence="2" key="1">
    <citation type="journal article" date="2020" name="bioRxiv">
        <title>Hybrid origin of Populus tomentosa Carr. identified through genome sequencing and phylogenomic analysis.</title>
        <authorList>
            <person name="An X."/>
            <person name="Gao K."/>
            <person name="Chen Z."/>
            <person name="Li J."/>
            <person name="Yang X."/>
            <person name="Yang X."/>
            <person name="Zhou J."/>
            <person name="Guo T."/>
            <person name="Zhao T."/>
            <person name="Huang S."/>
            <person name="Miao D."/>
            <person name="Khan W.U."/>
            <person name="Rao P."/>
            <person name="Ye M."/>
            <person name="Lei B."/>
            <person name="Liao W."/>
            <person name="Wang J."/>
            <person name="Ji L."/>
            <person name="Li Y."/>
            <person name="Guo B."/>
            <person name="Mustafa N.S."/>
            <person name="Li S."/>
            <person name="Yun Q."/>
            <person name="Keller S.R."/>
            <person name="Mao J."/>
            <person name="Zhang R."/>
            <person name="Strauss S.H."/>
        </authorList>
    </citation>
    <scope>NUCLEOTIDE SEQUENCE</scope>
    <source>
        <strain evidence="2">GM15</strain>
        <tissue evidence="2">Leaf</tissue>
    </source>
</reference>
<keyword evidence="3" id="KW-1185">Reference proteome</keyword>
<dbReference type="Proteomes" id="UP000886885">
    <property type="component" value="Chromosome 6A"/>
</dbReference>
<proteinExistence type="predicted"/>